<protein>
    <submittedName>
        <fullName evidence="2">Heparosan-N-sulfate-glucuronate 5-epimerase</fullName>
    </submittedName>
</protein>
<sequence length="583" mass="66189">MIRLVKKWKMPIIGAICIFFTFVILSSIPASEDPVNCSNIANSKVINDAEDSSDLKRVKCLIEGSKKFICLRDNKDVYLPFEKFLKKQFDLTGKLVAKGSPDERFEYFTSYSKVRVPEKLDYSSSGTFGHFASYNVEVRDRVRCISAEHGVPMSTQWDTVPYFYPIQIAQYALQHYSRNKTDTPPKQVTIEAEFDPSTNILDVKDSVDGGIRLSLHPEIEFITLSFAWKPVDISAAFSVVVKELRLNKTIILNYKHVDDRRCVWSESDFFSEDYNNNEPENDANKVAAKDELIFSYSLGTNFNSADFTHIVRDILVDTTKALSLLQMLPQSRKDSTQPGGLKIGDIRLQYLQFSGNVQIRRPILQLTKAHSAMFLATSEWFIKNQNDQGGWSVPVKRSIADNKLILPAGWHSAMAQGHGLSVLTRAYQLTNDSRFTKAAVKSLNLFNLPAKDGGVKNQLFGYDWFEEYPTTPGSFVLNGFMYSLIGLYDFSTIKGYGNESKVLFENGLNSLRTFLPLYDTGSGSVYDLRHLGLKSSPNIARWDYHAVHIYLLKWLHTITNDSFFNEVADRWIGYAQGKKAKHN</sequence>
<name>A0AC34GNB8_9BILA</name>
<proteinExistence type="predicted"/>
<dbReference type="Proteomes" id="UP000887579">
    <property type="component" value="Unplaced"/>
</dbReference>
<reference evidence="2" key="1">
    <citation type="submission" date="2022-11" db="UniProtKB">
        <authorList>
            <consortium name="WormBaseParasite"/>
        </authorList>
    </citation>
    <scope>IDENTIFICATION</scope>
</reference>
<dbReference type="WBParaSite" id="ES5_v2.g416.t1">
    <property type="protein sequence ID" value="ES5_v2.g416.t1"/>
    <property type="gene ID" value="ES5_v2.g416"/>
</dbReference>
<accession>A0AC34GNB8</accession>
<evidence type="ECO:0000313" key="2">
    <source>
        <dbReference type="WBParaSite" id="ES5_v2.g416.t1"/>
    </source>
</evidence>
<evidence type="ECO:0000313" key="1">
    <source>
        <dbReference type="Proteomes" id="UP000887579"/>
    </source>
</evidence>
<organism evidence="1 2">
    <name type="scientific">Panagrolaimus sp. ES5</name>
    <dbReference type="NCBI Taxonomy" id="591445"/>
    <lineage>
        <taxon>Eukaryota</taxon>
        <taxon>Metazoa</taxon>
        <taxon>Ecdysozoa</taxon>
        <taxon>Nematoda</taxon>
        <taxon>Chromadorea</taxon>
        <taxon>Rhabditida</taxon>
        <taxon>Tylenchina</taxon>
        <taxon>Panagrolaimomorpha</taxon>
        <taxon>Panagrolaimoidea</taxon>
        <taxon>Panagrolaimidae</taxon>
        <taxon>Panagrolaimus</taxon>
    </lineage>
</organism>